<name>A0ABQ6LFW9_9RHOB</name>
<dbReference type="InterPro" id="IPR021323">
    <property type="entry name" value="DUF2927"/>
</dbReference>
<evidence type="ECO:0000256" key="1">
    <source>
        <dbReference type="SAM" id="SignalP"/>
    </source>
</evidence>
<proteinExistence type="predicted"/>
<accession>A0ABQ6LFW9</accession>
<protein>
    <submittedName>
        <fullName evidence="2">DUF2927 domain-containing protein</fullName>
    </submittedName>
</protein>
<reference evidence="2 3" key="1">
    <citation type="submission" date="2023-04" db="EMBL/GenBank/DDBJ databases">
        <title>Marinoamorphus aggregata gen. nov., sp. Nov., isolate from tissue of brittle star Ophioplocus japonicus.</title>
        <authorList>
            <person name="Kawano K."/>
            <person name="Sawayama S."/>
            <person name="Nakagawa S."/>
        </authorList>
    </citation>
    <scope>NUCLEOTIDE SEQUENCE [LARGE SCALE GENOMIC DNA]</scope>
    <source>
        <strain evidence="2 3">NKW23</strain>
    </source>
</reference>
<dbReference type="PROSITE" id="PS51257">
    <property type="entry name" value="PROKAR_LIPOPROTEIN"/>
    <property type="match status" value="1"/>
</dbReference>
<keyword evidence="3" id="KW-1185">Reference proteome</keyword>
<dbReference type="Pfam" id="PF11150">
    <property type="entry name" value="DUF2927"/>
    <property type="match status" value="1"/>
</dbReference>
<dbReference type="RefSeq" id="WP_285670611.1">
    <property type="nucleotide sequence ID" value="NZ_BSYI01000006.1"/>
</dbReference>
<organism evidence="2 3">
    <name type="scientific">Paralimibaculum aggregatum</name>
    <dbReference type="NCBI Taxonomy" id="3036245"/>
    <lineage>
        <taxon>Bacteria</taxon>
        <taxon>Pseudomonadati</taxon>
        <taxon>Pseudomonadota</taxon>
        <taxon>Alphaproteobacteria</taxon>
        <taxon>Rhodobacterales</taxon>
        <taxon>Paracoccaceae</taxon>
        <taxon>Paralimibaculum</taxon>
    </lineage>
</organism>
<sequence length="299" mass="32748">MIRPAALLLSCLALAGCAGPDRPGPTAVETVCISVGLCSAPDMVADFARWDADLRAAGKLRAERAPIDAPYTREDLAHNFAKIGFGSEFEIVDGGYSPLDSNAEAPLTRWGGPIRYAPFGDFDAADTAAIDGFAERLADVTRLDIGPAGREPNLLVFFLDARGRRQVSELFAEEPDYRPLADLFEAWAADPKWPCAAEFYYHAPTSDRAHEIYFAVVYIRTEVTGISRRSCIEEEIAQTLGLARDDPSLRPSIFNDDEEFALMTEHDAALLRLLYDPRLEPGMTAAEAMPIVHRILGAE</sequence>
<dbReference type="Proteomes" id="UP001239909">
    <property type="component" value="Unassembled WGS sequence"/>
</dbReference>
<evidence type="ECO:0000313" key="3">
    <source>
        <dbReference type="Proteomes" id="UP001239909"/>
    </source>
</evidence>
<feature type="signal peptide" evidence="1">
    <location>
        <begin position="1"/>
        <end position="15"/>
    </location>
</feature>
<feature type="chain" id="PRO_5046299682" evidence="1">
    <location>
        <begin position="16"/>
        <end position="299"/>
    </location>
</feature>
<gene>
    <name evidence="2" type="ORF">LNKW23_10950</name>
</gene>
<evidence type="ECO:0000313" key="2">
    <source>
        <dbReference type="EMBL" id="GMG81882.1"/>
    </source>
</evidence>
<dbReference type="EMBL" id="BSYI01000006">
    <property type="protein sequence ID" value="GMG81882.1"/>
    <property type="molecule type" value="Genomic_DNA"/>
</dbReference>
<comment type="caution">
    <text evidence="2">The sequence shown here is derived from an EMBL/GenBank/DDBJ whole genome shotgun (WGS) entry which is preliminary data.</text>
</comment>
<keyword evidence="1" id="KW-0732">Signal</keyword>